<organism evidence="1 2">
    <name type="scientific">Bacillus phage TsarBomba</name>
    <dbReference type="NCBI Taxonomy" id="1690456"/>
    <lineage>
        <taxon>Viruses</taxon>
        <taxon>Duplodnaviria</taxon>
        <taxon>Heunggongvirae</taxon>
        <taxon>Uroviricota</taxon>
        <taxon>Caudoviricetes</taxon>
        <taxon>Herelleviridae</taxon>
        <taxon>Bastillevirinae</taxon>
        <taxon>Tsarbombavirus</taxon>
        <taxon>Tsarbombavirus tsarbomba</taxon>
    </lineage>
</organism>
<evidence type="ECO:0000313" key="1">
    <source>
        <dbReference type="EMBL" id="ALA13219.1"/>
    </source>
</evidence>
<evidence type="ECO:0000313" key="2">
    <source>
        <dbReference type="Proteomes" id="UP000204602"/>
    </source>
</evidence>
<accession>A0A0K2D068</accession>
<protein>
    <submittedName>
        <fullName evidence="1">Uncharacterized protein</fullName>
    </submittedName>
</protein>
<gene>
    <name evidence="1" type="ORF">TSARBOMBA_186</name>
</gene>
<dbReference type="EMBL" id="KT224359">
    <property type="protein sequence ID" value="ALA13219.1"/>
    <property type="molecule type" value="Genomic_DNA"/>
</dbReference>
<reference evidence="1 2" key="1">
    <citation type="journal article" date="2015" name="Genome Announc.">
        <title>Complete Genome Sequence of Bacillus cereus Group Phage TsarBomba.</title>
        <authorList>
            <person name="Erill I."/>
            <person name="Caruso S.M."/>
        </authorList>
    </citation>
    <scope>NUCLEOTIDE SEQUENCE [LARGE SCALE GENOMIC DNA]</scope>
</reference>
<dbReference type="GeneID" id="26633449"/>
<dbReference type="Proteomes" id="UP000204602">
    <property type="component" value="Segment"/>
</dbReference>
<proteinExistence type="predicted"/>
<dbReference type="KEGG" id="vg:26633449"/>
<name>A0A0K2D068_9CAUD</name>
<keyword evidence="2" id="KW-1185">Reference proteome</keyword>
<sequence length="73" mass="8232">MAEGYVSLWMLEGELHDYLKGNAACAFQKKGEYHIVNVLIPLSHIKSSETHENNDGSTDAEFWIQKPVVIEAK</sequence>
<dbReference type="RefSeq" id="YP_009207001.1">
    <property type="nucleotide sequence ID" value="NC_028890.1"/>
</dbReference>